<dbReference type="Gene3D" id="3.10.129.10">
    <property type="entry name" value="Hotdog Thioesterase"/>
    <property type="match status" value="1"/>
</dbReference>
<protein>
    <submittedName>
        <fullName evidence="2">MaoC like domain-containing protein</fullName>
    </submittedName>
</protein>
<dbReference type="Pfam" id="PF01575">
    <property type="entry name" value="MaoC_dehydratas"/>
    <property type="match status" value="1"/>
</dbReference>
<dbReference type="PANTHER" id="PTHR43437">
    <property type="entry name" value="HYDROXYACYL-THIOESTER DEHYDRATASE TYPE 2, MITOCHONDRIAL-RELATED"/>
    <property type="match status" value="1"/>
</dbReference>
<dbReference type="GO" id="GO:0019171">
    <property type="term" value="F:(3R)-hydroxyacyl-[acyl-carrier-protein] dehydratase activity"/>
    <property type="evidence" value="ECO:0007669"/>
    <property type="project" value="TreeGrafter"/>
</dbReference>
<evidence type="ECO:0000313" key="3">
    <source>
        <dbReference type="Proteomes" id="UP000183982"/>
    </source>
</evidence>
<feature type="domain" description="MaoC-like" evidence="1">
    <location>
        <begin position="154"/>
        <end position="231"/>
    </location>
</feature>
<dbReference type="EMBL" id="FQZQ01000020">
    <property type="protein sequence ID" value="SHK16838.1"/>
    <property type="molecule type" value="Genomic_DNA"/>
</dbReference>
<proteinExistence type="predicted"/>
<organism evidence="2 3">
    <name type="scientific">Shimia gijangensis</name>
    <dbReference type="NCBI Taxonomy" id="1470563"/>
    <lineage>
        <taxon>Bacteria</taxon>
        <taxon>Pseudomonadati</taxon>
        <taxon>Pseudomonadota</taxon>
        <taxon>Alphaproteobacteria</taxon>
        <taxon>Rhodobacterales</taxon>
        <taxon>Roseobacteraceae</taxon>
    </lineage>
</organism>
<dbReference type="OrthoDB" id="7855766at2"/>
<gene>
    <name evidence="2" type="ORF">SAMN05444000_12081</name>
</gene>
<dbReference type="PANTHER" id="PTHR43437:SF3">
    <property type="entry name" value="HYDROXYACYL-THIOESTER DEHYDRATASE TYPE 2, MITOCHONDRIAL"/>
    <property type="match status" value="1"/>
</dbReference>
<dbReference type="Proteomes" id="UP000183982">
    <property type="component" value="Unassembled WGS sequence"/>
</dbReference>
<dbReference type="InterPro" id="IPR029069">
    <property type="entry name" value="HotDog_dom_sf"/>
</dbReference>
<dbReference type="InterPro" id="IPR002539">
    <property type="entry name" value="MaoC-like_dom"/>
</dbReference>
<dbReference type="GO" id="GO:0006633">
    <property type="term" value="P:fatty acid biosynthetic process"/>
    <property type="evidence" value="ECO:0007669"/>
    <property type="project" value="TreeGrafter"/>
</dbReference>
<reference evidence="3" key="1">
    <citation type="submission" date="2016-11" db="EMBL/GenBank/DDBJ databases">
        <authorList>
            <person name="Varghese N."/>
            <person name="Submissions S."/>
        </authorList>
    </citation>
    <scope>NUCLEOTIDE SEQUENCE [LARGE SCALE GENOMIC DNA]</scope>
    <source>
        <strain evidence="3">DSM 100564</strain>
    </source>
</reference>
<name>A0A1M6Q9K6_9RHOB</name>
<sequence>MVERPLPAICIEDGLSATVVQKLTECLSSVAGPVTSAPDHPVIAPAMLLGHPALSEIARMMRPEQDMSLVHESQSFTRTGTVPSKIPLTVSATIKESGASKVLNFSLQEENGAALGSMQTRLRTVTAAEMVRFKGSAFPDHMDKGDVIWLWSDPFSKSTVQAYLTLACDPNPIHRSDEQAKLAGLPGAVVPGMLFAGVAEFMLARALPGGAVKSMKMRFMAPVLIGEALQYGVLPRKTGNDGRPKTVRIFVVRSDKMIAAIADLDL</sequence>
<dbReference type="AlphaFoldDB" id="A0A1M6Q9K6"/>
<evidence type="ECO:0000259" key="1">
    <source>
        <dbReference type="Pfam" id="PF01575"/>
    </source>
</evidence>
<accession>A0A1M6Q9K6</accession>
<dbReference type="CDD" id="cd03441">
    <property type="entry name" value="R_hydratase_like"/>
    <property type="match status" value="1"/>
</dbReference>
<keyword evidence="3" id="KW-1185">Reference proteome</keyword>
<dbReference type="InterPro" id="IPR050965">
    <property type="entry name" value="UPF0336/Enoyl-CoA_hydratase"/>
</dbReference>
<evidence type="ECO:0000313" key="2">
    <source>
        <dbReference type="EMBL" id="SHK16838.1"/>
    </source>
</evidence>
<dbReference type="STRING" id="1470563.SAMN05444000_12081"/>
<dbReference type="SUPFAM" id="SSF54637">
    <property type="entry name" value="Thioesterase/thiol ester dehydrase-isomerase"/>
    <property type="match status" value="1"/>
</dbReference>